<dbReference type="Gene3D" id="3.40.190.150">
    <property type="entry name" value="Bordetella uptake gene, domain 1"/>
    <property type="match status" value="1"/>
</dbReference>
<feature type="chain" id="PRO_5016180912" evidence="2">
    <location>
        <begin position="22"/>
        <end position="139"/>
    </location>
</feature>
<sequence length="139" mass="14654">MRKLLGMMAALLFGAMGAAQAASDYPSRPVSIMVPYTAGGPSDIAVRILAEELQKVWNQRVLIDNRPGGGTIIGTAAVARAAPDGYTLAFAGGSFVVNAATRTNLPYDTLNDFRGITVFADAPLDIVSARASRRARCPR</sequence>
<dbReference type="EMBL" id="QKYU01000016">
    <property type="protein sequence ID" value="PZW43084.1"/>
    <property type="molecule type" value="Genomic_DNA"/>
</dbReference>
<evidence type="ECO:0000256" key="1">
    <source>
        <dbReference type="ARBA" id="ARBA00006987"/>
    </source>
</evidence>
<dbReference type="Pfam" id="PF03401">
    <property type="entry name" value="TctC"/>
    <property type="match status" value="1"/>
</dbReference>
<feature type="signal peptide" evidence="2">
    <location>
        <begin position="1"/>
        <end position="21"/>
    </location>
</feature>
<reference evidence="3 4" key="1">
    <citation type="submission" date="2018-06" db="EMBL/GenBank/DDBJ databases">
        <title>Genomic Encyclopedia of Archaeal and Bacterial Type Strains, Phase II (KMG-II): from individual species to whole genera.</title>
        <authorList>
            <person name="Goeker M."/>
        </authorList>
    </citation>
    <scope>NUCLEOTIDE SEQUENCE [LARGE SCALE GENOMIC DNA]</scope>
    <source>
        <strain evidence="3 4">DSM 24525</strain>
    </source>
</reference>
<evidence type="ECO:0000313" key="4">
    <source>
        <dbReference type="Proteomes" id="UP000249688"/>
    </source>
</evidence>
<keyword evidence="2" id="KW-0732">Signal</keyword>
<evidence type="ECO:0000313" key="3">
    <source>
        <dbReference type="EMBL" id="PZW43084.1"/>
    </source>
</evidence>
<keyword evidence="3" id="KW-0675">Receptor</keyword>
<keyword evidence="4" id="KW-1185">Reference proteome</keyword>
<dbReference type="PANTHER" id="PTHR42928">
    <property type="entry name" value="TRICARBOXYLATE-BINDING PROTEIN"/>
    <property type="match status" value="1"/>
</dbReference>
<comment type="caution">
    <text evidence="3">The sequence shown here is derived from an EMBL/GenBank/DDBJ whole genome shotgun (WGS) entry which is preliminary data.</text>
</comment>
<dbReference type="InterPro" id="IPR005064">
    <property type="entry name" value="BUG"/>
</dbReference>
<evidence type="ECO:0000256" key="2">
    <source>
        <dbReference type="SAM" id="SignalP"/>
    </source>
</evidence>
<accession>A0A2W7I8R7</accession>
<comment type="similarity">
    <text evidence="1">Belongs to the UPF0065 (bug) family.</text>
</comment>
<dbReference type="PANTHER" id="PTHR42928:SF5">
    <property type="entry name" value="BLR1237 PROTEIN"/>
    <property type="match status" value="1"/>
</dbReference>
<name>A0A2W7I8R7_9PROT</name>
<dbReference type="AlphaFoldDB" id="A0A2W7I8R7"/>
<organism evidence="3 4">
    <name type="scientific">Humitalea rosea</name>
    <dbReference type="NCBI Taxonomy" id="990373"/>
    <lineage>
        <taxon>Bacteria</taxon>
        <taxon>Pseudomonadati</taxon>
        <taxon>Pseudomonadota</taxon>
        <taxon>Alphaproteobacteria</taxon>
        <taxon>Acetobacterales</taxon>
        <taxon>Roseomonadaceae</taxon>
        <taxon>Humitalea</taxon>
    </lineage>
</organism>
<dbReference type="InterPro" id="IPR042100">
    <property type="entry name" value="Bug_dom1"/>
</dbReference>
<protein>
    <submittedName>
        <fullName evidence="3">Tripartite tricarboxylate transporter family receptor</fullName>
    </submittedName>
</protein>
<proteinExistence type="inferred from homology"/>
<dbReference type="OrthoDB" id="8970543at2"/>
<dbReference type="Proteomes" id="UP000249688">
    <property type="component" value="Unassembled WGS sequence"/>
</dbReference>
<gene>
    <name evidence="3" type="ORF">C8P66_1164</name>
</gene>